<evidence type="ECO:0000256" key="11">
    <source>
        <dbReference type="ARBA" id="ARBA00022999"/>
    </source>
</evidence>
<evidence type="ECO:0000256" key="16">
    <source>
        <dbReference type="ARBA" id="ARBA00023163"/>
    </source>
</evidence>
<dbReference type="SUPFAM" id="SSF55550">
    <property type="entry name" value="SH2 domain"/>
    <property type="match status" value="1"/>
</dbReference>
<dbReference type="InterPro" id="IPR012345">
    <property type="entry name" value="STAT_TF_DNA-bd_N"/>
</dbReference>
<dbReference type="InterPro" id="IPR035856">
    <property type="entry name" value="STAT4_SH2"/>
</dbReference>
<dbReference type="InterPro" id="IPR000980">
    <property type="entry name" value="SH2"/>
</dbReference>
<keyword evidence="10" id="KW-0007">Acetylation</keyword>
<dbReference type="Gene3D" id="1.10.238.10">
    <property type="entry name" value="EF-hand"/>
    <property type="match status" value="1"/>
</dbReference>
<gene>
    <name evidence="22" type="ORF">GW7_01410</name>
</gene>
<evidence type="ECO:0000256" key="4">
    <source>
        <dbReference type="ARBA" id="ARBA00022481"/>
    </source>
</evidence>
<dbReference type="InterPro" id="IPR036535">
    <property type="entry name" value="STAT_N_sf"/>
</dbReference>
<evidence type="ECO:0000256" key="10">
    <source>
        <dbReference type="ARBA" id="ARBA00022990"/>
    </source>
</evidence>
<dbReference type="EMBL" id="JH170197">
    <property type="protein sequence ID" value="EHB08415.1"/>
    <property type="molecule type" value="Genomic_DNA"/>
</dbReference>
<dbReference type="STRING" id="10181.G5BGK4"/>
<keyword evidence="14 19" id="KW-0238">DNA-binding</keyword>
<evidence type="ECO:0000313" key="22">
    <source>
        <dbReference type="EMBL" id="EHB08415.1"/>
    </source>
</evidence>
<dbReference type="Gene3D" id="3.30.505.10">
    <property type="entry name" value="SH2 domain"/>
    <property type="match status" value="1"/>
</dbReference>
<keyword evidence="12 19" id="KW-0805">Transcription regulation</keyword>
<dbReference type="CDD" id="cd16848">
    <property type="entry name" value="STAT4_DBD"/>
    <property type="match status" value="1"/>
</dbReference>
<keyword evidence="7 19" id="KW-0597">Phosphoprotein</keyword>
<dbReference type="FunFam" id="2.60.40.630:FF:000001">
    <property type="entry name" value="Signal transducer and activator of transcription"/>
    <property type="match status" value="1"/>
</dbReference>
<evidence type="ECO:0000313" key="23">
    <source>
        <dbReference type="Proteomes" id="UP000006813"/>
    </source>
</evidence>
<evidence type="ECO:0000256" key="3">
    <source>
        <dbReference type="ARBA" id="ARBA00005586"/>
    </source>
</evidence>
<keyword evidence="9" id="KW-0832">Ubl conjugation</keyword>
<keyword evidence="13 20" id="KW-0175">Coiled coil</keyword>
<evidence type="ECO:0000256" key="18">
    <source>
        <dbReference type="PROSITE-ProRule" id="PRU00191"/>
    </source>
</evidence>
<dbReference type="InterPro" id="IPR013801">
    <property type="entry name" value="STAT_TF_DNA-bd"/>
</dbReference>
<evidence type="ECO:0000256" key="20">
    <source>
        <dbReference type="SAM" id="Coils"/>
    </source>
</evidence>
<dbReference type="InterPro" id="IPR013800">
    <property type="entry name" value="STAT_TF_alpha"/>
</dbReference>
<protein>
    <recommendedName>
        <fullName evidence="19">Signal transducer and activator of transcription</fullName>
    </recommendedName>
</protein>
<organism evidence="22 23">
    <name type="scientific">Heterocephalus glaber</name>
    <name type="common">Naked mole rat</name>
    <dbReference type="NCBI Taxonomy" id="10181"/>
    <lineage>
        <taxon>Eukaryota</taxon>
        <taxon>Metazoa</taxon>
        <taxon>Chordata</taxon>
        <taxon>Craniata</taxon>
        <taxon>Vertebrata</taxon>
        <taxon>Euteleostomi</taxon>
        <taxon>Mammalia</taxon>
        <taxon>Eutheria</taxon>
        <taxon>Euarchontoglires</taxon>
        <taxon>Glires</taxon>
        <taxon>Rodentia</taxon>
        <taxon>Hystricomorpha</taxon>
        <taxon>Bathyergidae</taxon>
        <taxon>Heterocephalus</taxon>
    </lineage>
</organism>
<dbReference type="InterPro" id="IPR001217">
    <property type="entry name" value="STAT"/>
</dbReference>
<evidence type="ECO:0000256" key="14">
    <source>
        <dbReference type="ARBA" id="ARBA00023125"/>
    </source>
</evidence>
<dbReference type="GO" id="GO:0051093">
    <property type="term" value="P:negative regulation of developmental process"/>
    <property type="evidence" value="ECO:0007669"/>
    <property type="project" value="UniProtKB-ARBA"/>
</dbReference>
<evidence type="ECO:0000256" key="7">
    <source>
        <dbReference type="ARBA" id="ARBA00022553"/>
    </source>
</evidence>
<dbReference type="eggNOG" id="KOG3667">
    <property type="taxonomic scope" value="Eukaryota"/>
</dbReference>
<evidence type="ECO:0000256" key="19">
    <source>
        <dbReference type="RuleBase" id="RU046415"/>
    </source>
</evidence>
<dbReference type="GO" id="GO:0005654">
    <property type="term" value="C:nucleoplasm"/>
    <property type="evidence" value="ECO:0007669"/>
    <property type="project" value="UniProtKB-ARBA"/>
</dbReference>
<evidence type="ECO:0000256" key="12">
    <source>
        <dbReference type="ARBA" id="ARBA00023015"/>
    </source>
</evidence>
<dbReference type="FunFam" id="3.30.505.10:FF:000003">
    <property type="entry name" value="Signal transducer and activator of transcription"/>
    <property type="match status" value="1"/>
</dbReference>
<keyword evidence="8" id="KW-0013">ADP-ribosylation</keyword>
<dbReference type="Gene3D" id="1.10.532.10">
    <property type="entry name" value="STAT transcription factor, N-terminal domain"/>
    <property type="match status" value="1"/>
</dbReference>
<dbReference type="InterPro" id="IPR013799">
    <property type="entry name" value="STAT_TF_prot_interaction"/>
</dbReference>
<dbReference type="FunFam" id="1.10.238.10:FF:000012">
    <property type="entry name" value="Signal transducer and activator of transcription"/>
    <property type="match status" value="1"/>
</dbReference>
<keyword evidence="5 19" id="KW-0963">Cytoplasm</keyword>
<dbReference type="Pfam" id="PF01017">
    <property type="entry name" value="STAT_alpha"/>
    <property type="match status" value="1"/>
</dbReference>
<dbReference type="InterPro" id="IPR008967">
    <property type="entry name" value="p53-like_TF_DNA-bd_sf"/>
</dbReference>
<dbReference type="SUPFAM" id="SSF49417">
    <property type="entry name" value="p53-like transcription factors"/>
    <property type="match status" value="1"/>
</dbReference>
<evidence type="ECO:0000256" key="15">
    <source>
        <dbReference type="ARBA" id="ARBA00023159"/>
    </source>
</evidence>
<dbReference type="InParanoid" id="G5BGK4"/>
<evidence type="ECO:0000256" key="6">
    <source>
        <dbReference type="ARBA" id="ARBA00022499"/>
    </source>
</evidence>
<dbReference type="PANTHER" id="PTHR11801">
    <property type="entry name" value="SIGNAL TRANSDUCER AND ACTIVATOR OF TRANSCRIPTION"/>
    <property type="match status" value="1"/>
</dbReference>
<keyword evidence="16 19" id="KW-0804">Transcription</keyword>
<dbReference type="GO" id="GO:0005829">
    <property type="term" value="C:cytosol"/>
    <property type="evidence" value="ECO:0007669"/>
    <property type="project" value="UniProtKB-ARBA"/>
</dbReference>
<dbReference type="GO" id="GO:0003677">
    <property type="term" value="F:DNA binding"/>
    <property type="evidence" value="ECO:0007669"/>
    <property type="project" value="UniProtKB-KW"/>
</dbReference>
<keyword evidence="4" id="KW-0488">Methylation</keyword>
<dbReference type="InterPro" id="IPR029839">
    <property type="entry name" value="STAT4_DBD"/>
</dbReference>
<proteinExistence type="inferred from homology"/>
<dbReference type="SMART" id="SM00964">
    <property type="entry name" value="STAT_int"/>
    <property type="match status" value="1"/>
</dbReference>
<dbReference type="FunCoup" id="G5BGK4">
    <property type="interactions" value="1193"/>
</dbReference>
<reference evidence="22 23" key="1">
    <citation type="journal article" date="2011" name="Nature">
        <title>Genome sequencing reveals insights into physiology and longevity of the naked mole rat.</title>
        <authorList>
            <person name="Kim E.B."/>
            <person name="Fang X."/>
            <person name="Fushan A.A."/>
            <person name="Huang Z."/>
            <person name="Lobanov A.V."/>
            <person name="Han L."/>
            <person name="Marino S.M."/>
            <person name="Sun X."/>
            <person name="Turanov A.A."/>
            <person name="Yang P."/>
            <person name="Yim S.H."/>
            <person name="Zhao X."/>
            <person name="Kasaikina M.V."/>
            <person name="Stoletzki N."/>
            <person name="Peng C."/>
            <person name="Polak P."/>
            <person name="Xiong Z."/>
            <person name="Kiezun A."/>
            <person name="Zhu Y."/>
            <person name="Chen Y."/>
            <person name="Kryukov G.V."/>
            <person name="Zhang Q."/>
            <person name="Peshkin L."/>
            <person name="Yang L."/>
            <person name="Bronson R.T."/>
            <person name="Buffenstein R."/>
            <person name="Wang B."/>
            <person name="Han C."/>
            <person name="Li Q."/>
            <person name="Chen L."/>
            <person name="Zhao W."/>
            <person name="Sunyaev S.R."/>
            <person name="Park T.J."/>
            <person name="Zhang G."/>
            <person name="Wang J."/>
            <person name="Gladyshev V.N."/>
        </authorList>
    </citation>
    <scope>NUCLEOTIDE SEQUENCE [LARGE SCALE GENOMIC DNA]</scope>
</reference>
<keyword evidence="15 19" id="KW-0010">Activator</keyword>
<keyword evidence="6" id="KW-1017">Isopeptide bond</keyword>
<evidence type="ECO:0000256" key="2">
    <source>
        <dbReference type="ARBA" id="ARBA00004496"/>
    </source>
</evidence>
<dbReference type="GO" id="GO:0060337">
    <property type="term" value="P:type I interferon-mediated signaling pathway"/>
    <property type="evidence" value="ECO:0007669"/>
    <property type="project" value="UniProtKB-ARBA"/>
</dbReference>
<dbReference type="FunFam" id="1.20.1050.20:FF:000001">
    <property type="entry name" value="Signal transducer and activator of transcription"/>
    <property type="match status" value="1"/>
</dbReference>
<evidence type="ECO:0000256" key="1">
    <source>
        <dbReference type="ARBA" id="ARBA00004123"/>
    </source>
</evidence>
<dbReference type="InterPro" id="IPR015988">
    <property type="entry name" value="STAT_TF_CC"/>
</dbReference>
<dbReference type="FunFam" id="1.10.532.10:FF:000001">
    <property type="entry name" value="Signal transducer and activator of transcription"/>
    <property type="match status" value="1"/>
</dbReference>
<evidence type="ECO:0000256" key="9">
    <source>
        <dbReference type="ARBA" id="ARBA00022843"/>
    </source>
</evidence>
<dbReference type="InterPro" id="IPR046991">
    <property type="entry name" value="STAT4_CC"/>
</dbReference>
<dbReference type="GO" id="GO:0000981">
    <property type="term" value="F:DNA-binding transcription factor activity, RNA polymerase II-specific"/>
    <property type="evidence" value="ECO:0007669"/>
    <property type="project" value="UniProtKB-ARBA"/>
</dbReference>
<name>G5BGK4_HETGA</name>
<dbReference type="AlphaFoldDB" id="G5BGK4"/>
<dbReference type="SUPFAM" id="SSF47655">
    <property type="entry name" value="STAT"/>
    <property type="match status" value="1"/>
</dbReference>
<evidence type="ECO:0000259" key="21">
    <source>
        <dbReference type="PROSITE" id="PS50001"/>
    </source>
</evidence>
<dbReference type="Pfam" id="PF00017">
    <property type="entry name" value="SH2"/>
    <property type="match status" value="1"/>
</dbReference>
<dbReference type="Pfam" id="PF02865">
    <property type="entry name" value="STAT_int"/>
    <property type="match status" value="1"/>
</dbReference>
<feature type="domain" description="SH2" evidence="21">
    <location>
        <begin position="569"/>
        <end position="647"/>
    </location>
</feature>
<dbReference type="Gene3D" id="2.60.40.630">
    <property type="entry name" value="STAT transcription factor, DNA-binding domain"/>
    <property type="match status" value="1"/>
</dbReference>
<dbReference type="InterPro" id="IPR036860">
    <property type="entry name" value="SH2_dom_sf"/>
</dbReference>
<dbReference type="CDD" id="cd10375">
    <property type="entry name" value="SH2_STAT4"/>
    <property type="match status" value="1"/>
</dbReference>
<evidence type="ECO:0000256" key="5">
    <source>
        <dbReference type="ARBA" id="ARBA00022490"/>
    </source>
</evidence>
<dbReference type="GO" id="GO:0051607">
    <property type="term" value="P:defense response to virus"/>
    <property type="evidence" value="ECO:0007669"/>
    <property type="project" value="UniProtKB-ARBA"/>
</dbReference>
<dbReference type="PROSITE" id="PS50001">
    <property type="entry name" value="SH2"/>
    <property type="match status" value="1"/>
</dbReference>
<dbReference type="CDD" id="cd16854">
    <property type="entry name" value="STAT4_CCD"/>
    <property type="match status" value="1"/>
</dbReference>
<feature type="coiled-coil region" evidence="20">
    <location>
        <begin position="262"/>
        <end position="289"/>
    </location>
</feature>
<dbReference type="GO" id="GO:0007259">
    <property type="term" value="P:cell surface receptor signaling pathway via JAK-STAT"/>
    <property type="evidence" value="ECO:0007669"/>
    <property type="project" value="UniProtKB-ARBA"/>
</dbReference>
<dbReference type="Pfam" id="PF02864">
    <property type="entry name" value="STAT_bind"/>
    <property type="match status" value="1"/>
</dbReference>
<evidence type="ECO:0000256" key="17">
    <source>
        <dbReference type="ARBA" id="ARBA00023242"/>
    </source>
</evidence>
<dbReference type="GO" id="GO:0060333">
    <property type="term" value="P:type II interferon-mediated signaling pathway"/>
    <property type="evidence" value="ECO:0007669"/>
    <property type="project" value="UniProtKB-ARBA"/>
</dbReference>
<comment type="similarity">
    <text evidence="3 19">Belongs to the transcription factor STAT family.</text>
</comment>
<evidence type="ECO:0000256" key="8">
    <source>
        <dbReference type="ARBA" id="ARBA00022765"/>
    </source>
</evidence>
<dbReference type="Pfam" id="PF21354">
    <property type="entry name" value="STAT_linker"/>
    <property type="match status" value="1"/>
</dbReference>
<dbReference type="Proteomes" id="UP000006813">
    <property type="component" value="Unassembled WGS sequence"/>
</dbReference>
<dbReference type="SUPFAM" id="SSF48092">
    <property type="entry name" value="Transcription factor STAT-4 N-domain"/>
    <property type="match status" value="1"/>
</dbReference>
<evidence type="ECO:0000256" key="13">
    <source>
        <dbReference type="ARBA" id="ARBA00023054"/>
    </source>
</evidence>
<keyword evidence="17 19" id="KW-0539">Nucleus</keyword>
<accession>G5BGK4</accession>
<dbReference type="GO" id="GO:0042981">
    <property type="term" value="P:regulation of apoptotic process"/>
    <property type="evidence" value="ECO:0007669"/>
    <property type="project" value="UniProtKB-ARBA"/>
</dbReference>
<comment type="subcellular location">
    <subcellularLocation>
        <location evidence="2 19">Cytoplasm</location>
    </subcellularLocation>
    <subcellularLocation>
        <location evidence="1 19">Nucleus</location>
    </subcellularLocation>
</comment>
<dbReference type="InterPro" id="IPR048988">
    <property type="entry name" value="STAT_linker"/>
</dbReference>
<keyword evidence="11 18" id="KW-0727">SH2 domain</keyword>
<feature type="non-terminal residue" evidence="22">
    <location>
        <position position="741"/>
    </location>
</feature>
<sequence length="741" mass="84955">MAQWNQVQQLEIKFLEQVDQFYDDNFPMEIRHLLAQWIENQDWEAASNNETMATILLQNLLIQLDEQLGRVSKEKNLLLIHNLKRIRKVLQGKFHGNPMHVAVVISNCLREERRILATANMPVQGPLEKSLQSSSVSERQRNVEHKVAAIKNSVQMTEQDTKYLEDLQDEFDYRYKTIQTMDQGDKNNALMNQEVLTLQEMLNSLDFKRKEALSKMAQIVNETDLLMGSMLLEELQDWKRRQQIACIGGPLHNGLDQLQNCFTLLAESLFQLRRQLEKLEEQSTKMTYDGDPVPMQRTHLLERVTFLIYNLFKNSFVVERQPCMPTHPQRPMILKTLIQFTVKLRLLIKLPELNYQVKVKASIDKNVSTLSNRRFVLCGTHVKAMSIEESSNGSLSVEFRHLQPKEMKSSAGNKGNEGSHVVTEELHSITFETQICLYGLTIDLETSSLPVVMISNVSQLPNAWASIIWYNVSTSESQNLVFFNNPPPATLSQLLEVLSWQFSSYVGRGLNSDQLNMLAEKLTVQSSYSDGQLTWSKFCKEHLPGKSFTFWTWLEAILDLIKKHILPLWIDGYIMGFVSKEKERLLLKDKMPGTFLLRFSESHLGGITFTWVDQSENGEVRFHSVEPYNKGRLSALPFADILRDYKVIMAENIPENPLKYLYPDIPKDKAFGKHYSSQPCEVSRPTEKGDKGYVPSVFIPVSTIRSDSAEPQSPSDLLPMSPSVYAVLRENLSPTTIETAV</sequence>
<dbReference type="Gene3D" id="1.20.1050.20">
    <property type="entry name" value="STAT transcription factor, all-alpha domain"/>
    <property type="match status" value="1"/>
</dbReference>